<sequence length="105" mass="11397">MENIQPEFRRGHTVDRNGCAVASFISSLVGLFLFVILLVNDVDDIPDSIFIVLFLPMIILPILGVIFGSLSFNSMRGKGMGIAGFVISVILLLLIFLLLIAGSMV</sequence>
<accession>A0A433Y5V2</accession>
<protein>
    <recommendedName>
        <fullName evidence="4">DUF4190 domain-containing protein</fullName>
    </recommendedName>
</protein>
<dbReference type="EMBL" id="RZNY01000016">
    <property type="protein sequence ID" value="RUT43969.1"/>
    <property type="molecule type" value="Genomic_DNA"/>
</dbReference>
<proteinExistence type="predicted"/>
<feature type="transmembrane region" description="Helical" evidence="1">
    <location>
        <begin position="20"/>
        <end position="39"/>
    </location>
</feature>
<dbReference type="Proteomes" id="UP000279446">
    <property type="component" value="Unassembled WGS sequence"/>
</dbReference>
<evidence type="ECO:0000256" key="1">
    <source>
        <dbReference type="SAM" id="Phobius"/>
    </source>
</evidence>
<comment type="caution">
    <text evidence="2">The sequence shown here is derived from an EMBL/GenBank/DDBJ whole genome shotgun (WGS) entry which is preliminary data.</text>
</comment>
<feature type="transmembrane region" description="Helical" evidence="1">
    <location>
        <begin position="51"/>
        <end position="70"/>
    </location>
</feature>
<evidence type="ECO:0000313" key="3">
    <source>
        <dbReference type="Proteomes" id="UP000279446"/>
    </source>
</evidence>
<organism evidence="2 3">
    <name type="scientific">Paenibacillus anaericanus</name>
    <dbReference type="NCBI Taxonomy" id="170367"/>
    <lineage>
        <taxon>Bacteria</taxon>
        <taxon>Bacillati</taxon>
        <taxon>Bacillota</taxon>
        <taxon>Bacilli</taxon>
        <taxon>Bacillales</taxon>
        <taxon>Paenibacillaceae</taxon>
        <taxon>Paenibacillus</taxon>
    </lineage>
</organism>
<keyword evidence="1" id="KW-0812">Transmembrane</keyword>
<evidence type="ECO:0008006" key="4">
    <source>
        <dbReference type="Google" id="ProtNLM"/>
    </source>
</evidence>
<keyword evidence="1" id="KW-0472">Membrane</keyword>
<keyword evidence="3" id="KW-1185">Reference proteome</keyword>
<feature type="transmembrane region" description="Helical" evidence="1">
    <location>
        <begin position="82"/>
        <end position="102"/>
    </location>
</feature>
<dbReference type="AlphaFoldDB" id="A0A433Y5V2"/>
<keyword evidence="1" id="KW-1133">Transmembrane helix</keyword>
<dbReference type="RefSeq" id="WP_127193591.1">
    <property type="nucleotide sequence ID" value="NZ_RZNY01000016.1"/>
</dbReference>
<name>A0A433Y5V2_9BACL</name>
<evidence type="ECO:0000313" key="2">
    <source>
        <dbReference type="EMBL" id="RUT43969.1"/>
    </source>
</evidence>
<gene>
    <name evidence="2" type="ORF">EJP82_18710</name>
</gene>
<reference evidence="2 3" key="1">
    <citation type="submission" date="2018-12" db="EMBL/GenBank/DDBJ databases">
        <authorList>
            <person name="Sun L."/>
            <person name="Chen Z."/>
        </authorList>
    </citation>
    <scope>NUCLEOTIDE SEQUENCE [LARGE SCALE GENOMIC DNA]</scope>
    <source>
        <strain evidence="2 3">DSM 15890</strain>
    </source>
</reference>